<dbReference type="AlphaFoldDB" id="A0A3N1D593"/>
<evidence type="ECO:0000256" key="1">
    <source>
        <dbReference type="ARBA" id="ARBA00022448"/>
    </source>
</evidence>
<dbReference type="PANTHER" id="PTHR43875:SF1">
    <property type="entry name" value="OSMOPROTECTIVE COMPOUNDS UPTAKE ATP-BINDING PROTEIN GGTA"/>
    <property type="match status" value="1"/>
</dbReference>
<dbReference type="InterPro" id="IPR047641">
    <property type="entry name" value="ABC_transpr_MalK/UgpC-like"/>
</dbReference>
<dbReference type="PROSITE" id="PS50893">
    <property type="entry name" value="ABC_TRANSPORTER_2"/>
    <property type="match status" value="1"/>
</dbReference>
<dbReference type="Gene3D" id="2.40.50.100">
    <property type="match status" value="1"/>
</dbReference>
<dbReference type="InterPro" id="IPR017871">
    <property type="entry name" value="ABC_transporter-like_CS"/>
</dbReference>
<dbReference type="SMART" id="SM00382">
    <property type="entry name" value="AAA"/>
    <property type="match status" value="1"/>
</dbReference>
<comment type="caution">
    <text evidence="5">The sequence shown here is derived from an EMBL/GenBank/DDBJ whole genome shotgun (WGS) entry which is preliminary data.</text>
</comment>
<organism evidence="5 6">
    <name type="scientific">Actinocorallia herbida</name>
    <dbReference type="NCBI Taxonomy" id="58109"/>
    <lineage>
        <taxon>Bacteria</taxon>
        <taxon>Bacillati</taxon>
        <taxon>Actinomycetota</taxon>
        <taxon>Actinomycetes</taxon>
        <taxon>Streptosporangiales</taxon>
        <taxon>Thermomonosporaceae</taxon>
        <taxon>Actinocorallia</taxon>
    </lineage>
</organism>
<keyword evidence="5" id="KW-0762">Sugar transport</keyword>
<dbReference type="RefSeq" id="WP_123667873.1">
    <property type="nucleotide sequence ID" value="NZ_RJKE01000001.1"/>
</dbReference>
<evidence type="ECO:0000259" key="4">
    <source>
        <dbReference type="PROSITE" id="PS50893"/>
    </source>
</evidence>
<dbReference type="FunFam" id="3.40.50.300:FF:000042">
    <property type="entry name" value="Maltose/maltodextrin ABC transporter, ATP-binding protein"/>
    <property type="match status" value="1"/>
</dbReference>
<dbReference type="Proteomes" id="UP000272400">
    <property type="component" value="Unassembled WGS sequence"/>
</dbReference>
<keyword evidence="3 5" id="KW-0067">ATP-binding</keyword>
<accession>A0A3N1D593</accession>
<dbReference type="InterPro" id="IPR003439">
    <property type="entry name" value="ABC_transporter-like_ATP-bd"/>
</dbReference>
<dbReference type="GO" id="GO:0005524">
    <property type="term" value="F:ATP binding"/>
    <property type="evidence" value="ECO:0007669"/>
    <property type="project" value="UniProtKB-KW"/>
</dbReference>
<evidence type="ECO:0000313" key="6">
    <source>
        <dbReference type="Proteomes" id="UP000272400"/>
    </source>
</evidence>
<dbReference type="PROSITE" id="PS00211">
    <property type="entry name" value="ABC_TRANSPORTER_1"/>
    <property type="match status" value="1"/>
</dbReference>
<protein>
    <submittedName>
        <fullName evidence="5">Multiple sugar transport system ATP-binding protein</fullName>
    </submittedName>
</protein>
<dbReference type="GO" id="GO:0055052">
    <property type="term" value="C:ATP-binding cassette (ABC) transporter complex, substrate-binding subunit-containing"/>
    <property type="evidence" value="ECO:0007669"/>
    <property type="project" value="TreeGrafter"/>
</dbReference>
<name>A0A3N1D593_9ACTN</name>
<dbReference type="SUPFAM" id="SSF52540">
    <property type="entry name" value="P-loop containing nucleoside triphosphate hydrolases"/>
    <property type="match status" value="1"/>
</dbReference>
<dbReference type="InterPro" id="IPR027417">
    <property type="entry name" value="P-loop_NTPase"/>
</dbReference>
<dbReference type="EMBL" id="RJKE01000001">
    <property type="protein sequence ID" value="ROO88660.1"/>
    <property type="molecule type" value="Genomic_DNA"/>
</dbReference>
<dbReference type="InterPro" id="IPR008995">
    <property type="entry name" value="Mo/tungstate-bd_C_term_dom"/>
</dbReference>
<dbReference type="Gene3D" id="3.40.50.300">
    <property type="entry name" value="P-loop containing nucleotide triphosphate hydrolases"/>
    <property type="match status" value="1"/>
</dbReference>
<dbReference type="InterPro" id="IPR015855">
    <property type="entry name" value="ABC_transpr_MalK-like"/>
</dbReference>
<keyword evidence="1" id="KW-0813">Transport</keyword>
<feature type="domain" description="ABC transporter" evidence="4">
    <location>
        <begin position="4"/>
        <end position="235"/>
    </location>
</feature>
<keyword evidence="6" id="KW-1185">Reference proteome</keyword>
<sequence>MAEIVLDGVSKSFGSGQRVVDGMRLRIRDGEVFVLLGPSGCGKSTVLRMIAGLEEITSGDLWMDGRHANDLEPRDRDVAMIFQSGALYPHMSVRQNIGFPLRLAKEEPGETAEKVTEMARALGLDGLLGRKPATLSGGQRQRVAMGRAMVREPSVFLMDEPLSSLDAGLRTELRMEIGGMVRSLGATTVYVTHDQIEALTLADRIGVMRDGVLQDVGTPQQVYDDPATVFVAAFLSSPQLNLLGGTAWAVRDEGIVISLGDQQITLPWSDPRAHAFVPHHGRPVIVGLRPESLTPVAEPSGGPVLAARLRSAEFHGHEWMAFAEVNIPGVDVDAVGARPKPRPEEERTDRPWRGLLRRRPAAPVEEPRHVGQRRRTDLLFRAGETRSMVQGARVNLAVDLDRALFFAANGRRIDTPAR</sequence>
<evidence type="ECO:0000313" key="5">
    <source>
        <dbReference type="EMBL" id="ROO88660.1"/>
    </source>
</evidence>
<evidence type="ECO:0000256" key="2">
    <source>
        <dbReference type="ARBA" id="ARBA00022741"/>
    </source>
</evidence>
<dbReference type="SUPFAM" id="SSF50331">
    <property type="entry name" value="MOP-like"/>
    <property type="match status" value="1"/>
</dbReference>
<dbReference type="GO" id="GO:0140359">
    <property type="term" value="F:ABC-type transporter activity"/>
    <property type="evidence" value="ECO:0007669"/>
    <property type="project" value="InterPro"/>
</dbReference>
<evidence type="ECO:0000256" key="3">
    <source>
        <dbReference type="ARBA" id="ARBA00022840"/>
    </source>
</evidence>
<dbReference type="InterPro" id="IPR003593">
    <property type="entry name" value="AAA+_ATPase"/>
</dbReference>
<dbReference type="PANTHER" id="PTHR43875">
    <property type="entry name" value="MALTODEXTRIN IMPORT ATP-BINDING PROTEIN MSMX"/>
    <property type="match status" value="1"/>
</dbReference>
<reference evidence="5 6" key="1">
    <citation type="submission" date="2018-11" db="EMBL/GenBank/DDBJ databases">
        <title>Sequencing the genomes of 1000 actinobacteria strains.</title>
        <authorList>
            <person name="Klenk H.-P."/>
        </authorList>
    </citation>
    <scope>NUCLEOTIDE SEQUENCE [LARGE SCALE GENOMIC DNA]</scope>
    <source>
        <strain evidence="5 6">DSM 44254</strain>
    </source>
</reference>
<dbReference type="GO" id="GO:0008643">
    <property type="term" value="P:carbohydrate transport"/>
    <property type="evidence" value="ECO:0007669"/>
    <property type="project" value="InterPro"/>
</dbReference>
<dbReference type="CDD" id="cd03301">
    <property type="entry name" value="ABC_MalK_N"/>
    <property type="match status" value="1"/>
</dbReference>
<proteinExistence type="predicted"/>
<gene>
    <name evidence="5" type="ORF">EDD29_6334</name>
</gene>
<dbReference type="OrthoDB" id="7838608at2"/>
<dbReference type="GO" id="GO:0016887">
    <property type="term" value="F:ATP hydrolysis activity"/>
    <property type="evidence" value="ECO:0007669"/>
    <property type="project" value="InterPro"/>
</dbReference>
<keyword evidence="2" id="KW-0547">Nucleotide-binding</keyword>
<dbReference type="Pfam" id="PF00005">
    <property type="entry name" value="ABC_tran"/>
    <property type="match status" value="1"/>
</dbReference>